<feature type="domain" description="HTH gntR-type" evidence="4">
    <location>
        <begin position="7"/>
        <end position="75"/>
    </location>
</feature>
<dbReference type="CDD" id="cd07377">
    <property type="entry name" value="WHTH_GntR"/>
    <property type="match status" value="1"/>
</dbReference>
<dbReference type="PROSITE" id="PS50949">
    <property type="entry name" value="HTH_GNTR"/>
    <property type="match status" value="1"/>
</dbReference>
<dbReference type="Pfam" id="PF00392">
    <property type="entry name" value="GntR"/>
    <property type="match status" value="1"/>
</dbReference>
<dbReference type="RefSeq" id="WP_046328227.1">
    <property type="nucleotide sequence ID" value="NZ_CP011280.1"/>
</dbReference>
<protein>
    <recommendedName>
        <fullName evidence="4">HTH gntR-type domain-containing protein</fullName>
    </recommendedName>
</protein>
<keyword evidence="2" id="KW-0238">DNA-binding</keyword>
<evidence type="ECO:0000256" key="1">
    <source>
        <dbReference type="ARBA" id="ARBA00023015"/>
    </source>
</evidence>
<dbReference type="PATRIC" id="fig|1069640.6.peg.144"/>
<dbReference type="InterPro" id="IPR036390">
    <property type="entry name" value="WH_DNA-bd_sf"/>
</dbReference>
<dbReference type="AlphaFoldDB" id="A0A0E3ZBF0"/>
<proteinExistence type="predicted"/>
<evidence type="ECO:0000313" key="5">
    <source>
        <dbReference type="EMBL" id="AKC95121.1"/>
    </source>
</evidence>
<dbReference type="Proteomes" id="UP000033103">
    <property type="component" value="Chromosome"/>
</dbReference>
<dbReference type="InterPro" id="IPR000524">
    <property type="entry name" value="Tscrpt_reg_HTH_GntR"/>
</dbReference>
<organism evidence="5 6">
    <name type="scientific">Sneathia vaginalis</name>
    <dbReference type="NCBI Taxonomy" id="187101"/>
    <lineage>
        <taxon>Bacteria</taxon>
        <taxon>Fusobacteriati</taxon>
        <taxon>Fusobacteriota</taxon>
        <taxon>Fusobacteriia</taxon>
        <taxon>Fusobacteriales</taxon>
        <taxon>Leptotrichiaceae</taxon>
        <taxon>Sneathia</taxon>
    </lineage>
</organism>
<dbReference type="SUPFAM" id="SSF46785">
    <property type="entry name" value="Winged helix' DNA-binding domain"/>
    <property type="match status" value="1"/>
</dbReference>
<dbReference type="Gene3D" id="1.10.10.10">
    <property type="entry name" value="Winged helix-like DNA-binding domain superfamily/Winged helix DNA-binding domain"/>
    <property type="match status" value="1"/>
</dbReference>
<gene>
    <name evidence="5" type="ORF">VC03_00760</name>
</gene>
<dbReference type="SMART" id="SM00345">
    <property type="entry name" value="HTH_GNTR"/>
    <property type="match status" value="1"/>
</dbReference>
<evidence type="ECO:0000256" key="3">
    <source>
        <dbReference type="ARBA" id="ARBA00023163"/>
    </source>
</evidence>
<dbReference type="EMBL" id="CP011280">
    <property type="protein sequence ID" value="AKC95121.1"/>
    <property type="molecule type" value="Genomic_DNA"/>
</dbReference>
<dbReference type="InterPro" id="IPR036388">
    <property type="entry name" value="WH-like_DNA-bd_sf"/>
</dbReference>
<dbReference type="GO" id="GO:0003677">
    <property type="term" value="F:DNA binding"/>
    <property type="evidence" value="ECO:0007669"/>
    <property type="project" value="UniProtKB-KW"/>
</dbReference>
<dbReference type="OrthoDB" id="9802328at2"/>
<accession>A0A0E3ZBF0</accession>
<sequence length="121" mass="14105">MDFDNTKPVYLQLCDILIQDIINGKYKANEKIPSIKEFAKKYIVNQNTVIHAYKELENMGIIVSQRGLGYFIVDDKHLVKSFSKEKINQAINDFLISIKQFNISKEELIEYIKEVDFDAIN</sequence>
<keyword evidence="1" id="KW-0805">Transcription regulation</keyword>
<dbReference type="PANTHER" id="PTHR38445:SF6">
    <property type="entry name" value="GNTR-FAMILY TRANSCRIPTIONAL REGULATOR"/>
    <property type="match status" value="1"/>
</dbReference>
<dbReference type="STRING" id="187101.VC03_00760"/>
<dbReference type="HOGENOM" id="CLU_017584_10_0_0"/>
<dbReference type="PANTHER" id="PTHR38445">
    <property type="entry name" value="HTH-TYPE TRANSCRIPTIONAL REPRESSOR YTRA"/>
    <property type="match status" value="1"/>
</dbReference>
<keyword evidence="6" id="KW-1185">Reference proteome</keyword>
<keyword evidence="3" id="KW-0804">Transcription</keyword>
<evidence type="ECO:0000256" key="2">
    <source>
        <dbReference type="ARBA" id="ARBA00023125"/>
    </source>
</evidence>
<reference evidence="5 6" key="1">
    <citation type="journal article" date="2012" name="BMC Genomics">
        <title>Genomic sequence analysis and characterization of Sneathia amnii sp. nov.</title>
        <authorList>
            <consortium name="Vaginal Microbiome Consortium (additional members)"/>
            <person name="Harwich M.D.Jr."/>
            <person name="Serrano M.G."/>
            <person name="Fettweis J.M."/>
            <person name="Alves J.M."/>
            <person name="Reimers M.A."/>
            <person name="Buck G.A."/>
            <person name="Jefferson K.K."/>
        </authorList>
    </citation>
    <scope>NUCLEOTIDE SEQUENCE [LARGE SCALE GENOMIC DNA]</scope>
    <source>
        <strain evidence="5 6">SN35</strain>
    </source>
</reference>
<evidence type="ECO:0000259" key="4">
    <source>
        <dbReference type="PROSITE" id="PS50949"/>
    </source>
</evidence>
<dbReference type="KEGG" id="sns:VC03_00760"/>
<name>A0A0E3ZBF0_9FUSO</name>
<evidence type="ECO:0000313" key="6">
    <source>
        <dbReference type="Proteomes" id="UP000033103"/>
    </source>
</evidence>
<dbReference type="GO" id="GO:0003700">
    <property type="term" value="F:DNA-binding transcription factor activity"/>
    <property type="evidence" value="ECO:0007669"/>
    <property type="project" value="InterPro"/>
</dbReference>